<dbReference type="OrthoDB" id="9971601at2759"/>
<reference evidence="1 2" key="1">
    <citation type="submission" date="2016-04" db="EMBL/GenBank/DDBJ databases">
        <title>A degradative enzymes factory behind the ericoid mycorrhizal symbiosis.</title>
        <authorList>
            <consortium name="DOE Joint Genome Institute"/>
            <person name="Martino E."/>
            <person name="Morin E."/>
            <person name="Grelet G."/>
            <person name="Kuo A."/>
            <person name="Kohler A."/>
            <person name="Daghino S."/>
            <person name="Barry K."/>
            <person name="Choi C."/>
            <person name="Cichocki N."/>
            <person name="Clum A."/>
            <person name="Copeland A."/>
            <person name="Hainaut M."/>
            <person name="Haridas S."/>
            <person name="Labutti K."/>
            <person name="Lindquist E."/>
            <person name="Lipzen A."/>
            <person name="Khouja H.-R."/>
            <person name="Murat C."/>
            <person name="Ohm R."/>
            <person name="Olson A."/>
            <person name="Spatafora J."/>
            <person name="Veneault-Fourrey C."/>
            <person name="Henrissat B."/>
            <person name="Grigoriev I."/>
            <person name="Martin F."/>
            <person name="Perotto S."/>
        </authorList>
    </citation>
    <scope>NUCLEOTIDE SEQUENCE [LARGE SCALE GENOMIC DNA]</scope>
    <source>
        <strain evidence="1 2">E</strain>
    </source>
</reference>
<dbReference type="InParanoid" id="A0A2J6TDL0"/>
<dbReference type="InterPro" id="IPR036866">
    <property type="entry name" value="RibonucZ/Hydroxyglut_hydro"/>
</dbReference>
<dbReference type="EMBL" id="KZ613786">
    <property type="protein sequence ID" value="PMD61117.1"/>
    <property type="molecule type" value="Genomic_DNA"/>
</dbReference>
<dbReference type="RefSeq" id="XP_024738021.1">
    <property type="nucleotide sequence ID" value="XM_024885759.1"/>
</dbReference>
<sequence>MTHAFSSRRPTLTHLNADTTWLLLLPIPLSHPPGKKRLYFYILIDPWLAAEVEDAVRGIEEIAARSPSPLLEWWIDAVLIFHEFTDHMHQPTLLTLSPSTPIFATSKAFSATSSWKHFRTVRQIGGLSGDWKDGGTGERRVPDWMGVHRIAYTGNDLLYFHSAILIYFSRDEKDDAEAEAILYTPHSISPSNLEPLTTAKPGVEILTLLHGLHGTSLEGFWKKPQLNMGAHNGLRVERMLGLKYWVGTHNEVKRGGGVVGWFLRRVGASVEDTLKGEAEGGEGREEVRFVEVGNGESLALE</sequence>
<dbReference type="GeneID" id="36593836"/>
<dbReference type="PANTHER" id="PTHR36142:SF2">
    <property type="entry name" value="METALLO-HYDROLASE_OXIDOREDUCTASE SUPERFAMILY PROTEIN"/>
    <property type="match status" value="1"/>
</dbReference>
<organism evidence="1 2">
    <name type="scientific">Hyaloscypha bicolor E</name>
    <dbReference type="NCBI Taxonomy" id="1095630"/>
    <lineage>
        <taxon>Eukaryota</taxon>
        <taxon>Fungi</taxon>
        <taxon>Dikarya</taxon>
        <taxon>Ascomycota</taxon>
        <taxon>Pezizomycotina</taxon>
        <taxon>Leotiomycetes</taxon>
        <taxon>Helotiales</taxon>
        <taxon>Hyaloscyphaceae</taxon>
        <taxon>Hyaloscypha</taxon>
        <taxon>Hyaloscypha bicolor</taxon>
    </lineage>
</organism>
<dbReference type="Proteomes" id="UP000235371">
    <property type="component" value="Unassembled WGS sequence"/>
</dbReference>
<evidence type="ECO:0000313" key="1">
    <source>
        <dbReference type="EMBL" id="PMD61117.1"/>
    </source>
</evidence>
<evidence type="ECO:0000313" key="2">
    <source>
        <dbReference type="Proteomes" id="UP000235371"/>
    </source>
</evidence>
<keyword evidence="2" id="KW-1185">Reference proteome</keyword>
<dbReference type="Gene3D" id="3.60.15.10">
    <property type="entry name" value="Ribonuclease Z/Hydroxyacylglutathione hydrolase-like"/>
    <property type="match status" value="1"/>
</dbReference>
<dbReference type="STRING" id="1095630.A0A2J6TDL0"/>
<dbReference type="PANTHER" id="PTHR36142">
    <property type="entry name" value="METALLO-HYDROLASE/OXIDOREDUCTASE SUPERFAMILY PROTEIN"/>
    <property type="match status" value="1"/>
</dbReference>
<protein>
    <submittedName>
        <fullName evidence="1">Uncharacterized protein</fullName>
    </submittedName>
</protein>
<name>A0A2J6TDL0_9HELO</name>
<dbReference type="AlphaFoldDB" id="A0A2J6TDL0"/>
<accession>A0A2J6TDL0</accession>
<proteinExistence type="predicted"/>
<gene>
    <name evidence="1" type="ORF">K444DRAFT_652029</name>
</gene>